<feature type="compositionally biased region" description="Polar residues" evidence="10">
    <location>
        <begin position="16"/>
        <end position="29"/>
    </location>
</feature>
<dbReference type="GO" id="GO:0016491">
    <property type="term" value="F:oxidoreductase activity"/>
    <property type="evidence" value="ECO:0007669"/>
    <property type="project" value="UniProtKB-KW"/>
</dbReference>
<evidence type="ECO:0000256" key="8">
    <source>
        <dbReference type="ARBA" id="ARBA00023157"/>
    </source>
</evidence>
<evidence type="ECO:0000256" key="7">
    <source>
        <dbReference type="ARBA" id="ARBA00023136"/>
    </source>
</evidence>
<keyword evidence="14" id="KW-1185">Reference proteome</keyword>
<keyword evidence="5 11" id="KW-1133">Transmembrane helix</keyword>
<keyword evidence="6" id="KW-0560">Oxidoreductase</keyword>
<evidence type="ECO:0000256" key="10">
    <source>
        <dbReference type="SAM" id="MobiDB-lite"/>
    </source>
</evidence>
<evidence type="ECO:0000256" key="5">
    <source>
        <dbReference type="ARBA" id="ARBA00022989"/>
    </source>
</evidence>
<dbReference type="SMART" id="SM00756">
    <property type="entry name" value="VKc"/>
    <property type="match status" value="1"/>
</dbReference>
<accession>A0AAE3HJA3</accession>
<dbReference type="Pfam" id="PF07884">
    <property type="entry name" value="VKOR"/>
    <property type="match status" value="1"/>
</dbReference>
<evidence type="ECO:0000256" key="1">
    <source>
        <dbReference type="ARBA" id="ARBA00004141"/>
    </source>
</evidence>
<dbReference type="PANTHER" id="PTHR34573:SF1">
    <property type="entry name" value="VITAMIN K EPOXIDE REDUCTASE DOMAIN-CONTAINING PROTEIN"/>
    <property type="match status" value="1"/>
</dbReference>
<evidence type="ECO:0000256" key="4">
    <source>
        <dbReference type="ARBA" id="ARBA00022719"/>
    </source>
</evidence>
<feature type="domain" description="Vitamin K epoxide reductase" evidence="12">
    <location>
        <begin position="32"/>
        <end position="163"/>
    </location>
</feature>
<keyword evidence="4" id="KW-0874">Quinone</keyword>
<dbReference type="Proteomes" id="UP001204445">
    <property type="component" value="Unassembled WGS sequence"/>
</dbReference>
<name>A0AAE3HJA3_9GAMM</name>
<dbReference type="SUPFAM" id="SSF52833">
    <property type="entry name" value="Thioredoxin-like"/>
    <property type="match status" value="1"/>
</dbReference>
<evidence type="ECO:0000256" key="9">
    <source>
        <dbReference type="ARBA" id="ARBA00023284"/>
    </source>
</evidence>
<comment type="subcellular location">
    <subcellularLocation>
        <location evidence="1">Membrane</location>
        <topology evidence="1">Multi-pass membrane protein</topology>
    </subcellularLocation>
</comment>
<dbReference type="InterPro" id="IPR038354">
    <property type="entry name" value="VKOR_sf"/>
</dbReference>
<evidence type="ECO:0000256" key="3">
    <source>
        <dbReference type="ARBA" id="ARBA00022692"/>
    </source>
</evidence>
<dbReference type="AlphaFoldDB" id="A0AAE3HJA3"/>
<evidence type="ECO:0000313" key="14">
    <source>
        <dbReference type="Proteomes" id="UP001204445"/>
    </source>
</evidence>
<feature type="compositionally biased region" description="Basic residues" evidence="10">
    <location>
        <begin position="1"/>
        <end position="15"/>
    </location>
</feature>
<feature type="transmembrane region" description="Helical" evidence="11">
    <location>
        <begin position="37"/>
        <end position="58"/>
    </location>
</feature>
<evidence type="ECO:0000256" key="2">
    <source>
        <dbReference type="ARBA" id="ARBA00006214"/>
    </source>
</evidence>
<evidence type="ECO:0000256" key="6">
    <source>
        <dbReference type="ARBA" id="ARBA00023002"/>
    </source>
</evidence>
<evidence type="ECO:0000313" key="13">
    <source>
        <dbReference type="EMBL" id="MCS3902885.1"/>
    </source>
</evidence>
<evidence type="ECO:0000256" key="11">
    <source>
        <dbReference type="SAM" id="Phobius"/>
    </source>
</evidence>
<dbReference type="Gene3D" id="3.40.30.10">
    <property type="entry name" value="Glutaredoxin"/>
    <property type="match status" value="1"/>
</dbReference>
<feature type="transmembrane region" description="Helical" evidence="11">
    <location>
        <begin position="116"/>
        <end position="137"/>
    </location>
</feature>
<proteinExistence type="inferred from homology"/>
<gene>
    <name evidence="13" type="ORF">J2T55_000893</name>
</gene>
<dbReference type="PANTHER" id="PTHR34573">
    <property type="entry name" value="VKC DOMAIN-CONTAINING PROTEIN"/>
    <property type="match status" value="1"/>
</dbReference>
<feature type="transmembrane region" description="Helical" evidence="11">
    <location>
        <begin position="84"/>
        <end position="104"/>
    </location>
</feature>
<comment type="caution">
    <text evidence="13">The sequence shown here is derived from an EMBL/GenBank/DDBJ whole genome shotgun (WGS) entry which is preliminary data.</text>
</comment>
<feature type="transmembrane region" description="Helical" evidence="11">
    <location>
        <begin position="175"/>
        <end position="194"/>
    </location>
</feature>
<dbReference type="CDD" id="cd12916">
    <property type="entry name" value="VKOR_1"/>
    <property type="match status" value="1"/>
</dbReference>
<dbReference type="EMBL" id="JANUCT010000005">
    <property type="protein sequence ID" value="MCS3902885.1"/>
    <property type="molecule type" value="Genomic_DNA"/>
</dbReference>
<dbReference type="GO" id="GO:0048038">
    <property type="term" value="F:quinone binding"/>
    <property type="evidence" value="ECO:0007669"/>
    <property type="project" value="UniProtKB-KW"/>
</dbReference>
<keyword evidence="3 11" id="KW-0812">Transmembrane</keyword>
<feature type="region of interest" description="Disordered" evidence="10">
    <location>
        <begin position="1"/>
        <end position="29"/>
    </location>
</feature>
<keyword evidence="8" id="KW-1015">Disulfide bond</keyword>
<evidence type="ECO:0000259" key="12">
    <source>
        <dbReference type="SMART" id="SM00756"/>
    </source>
</evidence>
<dbReference type="Gene3D" id="1.20.1440.130">
    <property type="entry name" value="VKOR domain"/>
    <property type="match status" value="1"/>
</dbReference>
<comment type="similarity">
    <text evidence="2">Belongs to the VKOR family.</text>
</comment>
<dbReference type="GO" id="GO:0016020">
    <property type="term" value="C:membrane"/>
    <property type="evidence" value="ECO:0007669"/>
    <property type="project" value="UniProtKB-SubCell"/>
</dbReference>
<keyword evidence="9" id="KW-0676">Redox-active center</keyword>
<reference evidence="13" key="1">
    <citation type="submission" date="2022-08" db="EMBL/GenBank/DDBJ databases">
        <title>Genomic Encyclopedia of Type Strains, Phase III (KMG-III): the genomes of soil and plant-associated and newly described type strains.</title>
        <authorList>
            <person name="Whitman W."/>
        </authorList>
    </citation>
    <scope>NUCLEOTIDE SEQUENCE</scope>
    <source>
        <strain evidence="13">HMT 1</strain>
    </source>
</reference>
<dbReference type="InterPro" id="IPR036249">
    <property type="entry name" value="Thioredoxin-like_sf"/>
</dbReference>
<keyword evidence="7 11" id="KW-0472">Membrane</keyword>
<dbReference type="RefSeq" id="WP_259054487.1">
    <property type="nucleotide sequence ID" value="NZ_JANUCT010000005.1"/>
</dbReference>
<feature type="transmembrane region" description="Helical" evidence="11">
    <location>
        <begin position="143"/>
        <end position="163"/>
    </location>
</feature>
<sequence length="302" mass="33621">MAQSRRNRKRTHTQRHAQSSTGSRHSENRASQLSPDWWITGLAVFGMLITAYLTRVAVTASDVAFCSSGSGCAIIQQSQWSTVFGIPLALWGFALYVVIALSATLMKPRLKRWRRLWYLSLVALAISVYLTIVGIVALDAVCIWCLASLATIAAIFTLVALRRPASAPGMPWQKWLLQSGITAVVIIALLHAYYSGLFQPAEDPKLKALATHLDETDAKFYGAYWCPNCNEQKELFGASADRLPYVECTPDGRNGVMAFVCISKEIEGYPTWIINGRHHQGVLQPEQLARYSGFDWDKDYSE</sequence>
<organism evidence="13 14">
    <name type="scientific">Methylohalomonas lacus</name>
    <dbReference type="NCBI Taxonomy" id="398773"/>
    <lineage>
        <taxon>Bacteria</taxon>
        <taxon>Pseudomonadati</taxon>
        <taxon>Pseudomonadota</taxon>
        <taxon>Gammaproteobacteria</taxon>
        <taxon>Methylohalomonadales</taxon>
        <taxon>Methylohalomonadaceae</taxon>
        <taxon>Methylohalomonas</taxon>
    </lineage>
</organism>
<dbReference type="InterPro" id="IPR044698">
    <property type="entry name" value="VKOR/LTO1"/>
</dbReference>
<protein>
    <submittedName>
        <fullName evidence="13">Membrane protein</fullName>
    </submittedName>
</protein>
<dbReference type="InterPro" id="IPR012932">
    <property type="entry name" value="VKOR"/>
</dbReference>